<dbReference type="Gene3D" id="1.10.10.60">
    <property type="entry name" value="Homeodomain-like"/>
    <property type="match status" value="2"/>
</dbReference>
<dbReference type="InterPro" id="IPR018060">
    <property type="entry name" value="HTH_AraC"/>
</dbReference>
<keyword evidence="3" id="KW-0804">Transcription</keyword>
<dbReference type="InterPro" id="IPR010499">
    <property type="entry name" value="AraC_E-bd"/>
</dbReference>
<name>A0ABT8AZJ6_9NEIS</name>
<feature type="domain" description="HTH araC/xylS-type" evidence="4">
    <location>
        <begin position="13"/>
        <end position="112"/>
    </location>
</feature>
<dbReference type="InterPro" id="IPR050908">
    <property type="entry name" value="SmbC-like"/>
</dbReference>
<keyword evidence="2" id="KW-0238">DNA-binding</keyword>
<dbReference type="Gene3D" id="3.20.80.10">
    <property type="entry name" value="Regulatory factor, effector binding domain"/>
    <property type="match status" value="1"/>
</dbReference>
<dbReference type="Pfam" id="PF12833">
    <property type="entry name" value="HTH_18"/>
    <property type="match status" value="1"/>
</dbReference>
<keyword evidence="6" id="KW-1185">Reference proteome</keyword>
<dbReference type="RefSeq" id="WP_290330961.1">
    <property type="nucleotide sequence ID" value="NZ_JAUFPU010000001.1"/>
</dbReference>
<protein>
    <submittedName>
        <fullName evidence="5">AraC family transcriptional regulator</fullName>
    </submittedName>
</protein>
<dbReference type="SUPFAM" id="SSF55136">
    <property type="entry name" value="Probable bacterial effector-binding domain"/>
    <property type="match status" value="1"/>
</dbReference>
<dbReference type="PANTHER" id="PTHR40055">
    <property type="entry name" value="TRANSCRIPTIONAL REGULATOR YGIV-RELATED"/>
    <property type="match status" value="1"/>
</dbReference>
<dbReference type="InterPro" id="IPR029442">
    <property type="entry name" value="GyrI-like"/>
</dbReference>
<reference evidence="5" key="1">
    <citation type="journal article" date="2014" name="Int. J. Syst. Evol. Microbiol.">
        <title>Complete genome of a new Firmicutes species belonging to the dominant human colonic microbiota ('Ruminococcus bicirculans') reveals two chromosomes and a selective capacity to utilize plant glucans.</title>
        <authorList>
            <consortium name="NISC Comparative Sequencing Program"/>
            <person name="Wegmann U."/>
            <person name="Louis P."/>
            <person name="Goesmann A."/>
            <person name="Henrissat B."/>
            <person name="Duncan S.H."/>
            <person name="Flint H.J."/>
        </authorList>
    </citation>
    <scope>NUCLEOTIDE SEQUENCE</scope>
    <source>
        <strain evidence="5">CECT 7703</strain>
    </source>
</reference>
<dbReference type="InterPro" id="IPR018062">
    <property type="entry name" value="HTH_AraC-typ_CS"/>
</dbReference>
<dbReference type="Pfam" id="PF06445">
    <property type="entry name" value="GyrI-like"/>
    <property type="match status" value="1"/>
</dbReference>
<gene>
    <name evidence="5" type="ORF">QWZ03_00655</name>
</gene>
<evidence type="ECO:0000313" key="6">
    <source>
        <dbReference type="Proteomes" id="UP001180081"/>
    </source>
</evidence>
<accession>A0ABT8AZJ6</accession>
<dbReference type="SMART" id="SM00342">
    <property type="entry name" value="HTH_ARAC"/>
    <property type="match status" value="1"/>
</dbReference>
<keyword evidence="1" id="KW-0805">Transcription regulation</keyword>
<organism evidence="5 6">
    <name type="scientific">Chitinimonas viridis</name>
    <dbReference type="NCBI Taxonomy" id="664880"/>
    <lineage>
        <taxon>Bacteria</taxon>
        <taxon>Pseudomonadati</taxon>
        <taxon>Pseudomonadota</taxon>
        <taxon>Betaproteobacteria</taxon>
        <taxon>Neisseriales</taxon>
        <taxon>Chitinibacteraceae</taxon>
        <taxon>Chitinimonas</taxon>
    </lineage>
</organism>
<sequence>MATRMAAYYTRLRKVLRHIDTHLADELTAAHLSEVAALSKYHFHRQFSALLGIGVYRYIQLRRMKRAAFQLAFRLEQPITDIAIANGYDSPEAFSRAFKRCLGQTPSGFRRLPQWWAWHEAYHPIMASEARHMQHLIPQEAVSLIEFPATRLVAMAHQGHPALIGNTVRRFIAWRKGKQLPPHRHATFNVLYTDPAESPPADFRMDIGVATELSVAGNGEGLFEIILPAGRCAVLRHIGSDDTLAASVHYLYAVWLPQSGETLRDFPLYCQRVRFFPDVAEHEAITDIFLPLL</sequence>
<dbReference type="InterPro" id="IPR020449">
    <property type="entry name" value="Tscrpt_reg_AraC-type_HTH"/>
</dbReference>
<evidence type="ECO:0000313" key="5">
    <source>
        <dbReference type="EMBL" id="MDN3575283.1"/>
    </source>
</evidence>
<reference evidence="5" key="2">
    <citation type="submission" date="2023-06" db="EMBL/GenBank/DDBJ databases">
        <authorList>
            <person name="Lucena T."/>
            <person name="Sun Q."/>
        </authorList>
    </citation>
    <scope>NUCLEOTIDE SEQUENCE</scope>
    <source>
        <strain evidence="5">CECT 7703</strain>
    </source>
</reference>
<evidence type="ECO:0000256" key="3">
    <source>
        <dbReference type="ARBA" id="ARBA00023163"/>
    </source>
</evidence>
<dbReference type="InterPro" id="IPR009057">
    <property type="entry name" value="Homeodomain-like_sf"/>
</dbReference>
<dbReference type="SMART" id="SM00871">
    <property type="entry name" value="AraC_E_bind"/>
    <property type="match status" value="1"/>
</dbReference>
<dbReference type="SUPFAM" id="SSF46689">
    <property type="entry name" value="Homeodomain-like"/>
    <property type="match status" value="2"/>
</dbReference>
<comment type="caution">
    <text evidence="5">The sequence shown here is derived from an EMBL/GenBank/DDBJ whole genome shotgun (WGS) entry which is preliminary data.</text>
</comment>
<proteinExistence type="predicted"/>
<dbReference type="EMBL" id="JAUFPU010000001">
    <property type="protein sequence ID" value="MDN3575283.1"/>
    <property type="molecule type" value="Genomic_DNA"/>
</dbReference>
<dbReference type="PRINTS" id="PR00032">
    <property type="entry name" value="HTHARAC"/>
</dbReference>
<evidence type="ECO:0000256" key="2">
    <source>
        <dbReference type="ARBA" id="ARBA00023125"/>
    </source>
</evidence>
<evidence type="ECO:0000256" key="1">
    <source>
        <dbReference type="ARBA" id="ARBA00023015"/>
    </source>
</evidence>
<dbReference type="PANTHER" id="PTHR40055:SF1">
    <property type="entry name" value="TRANSCRIPTIONAL REGULATOR YGIV-RELATED"/>
    <property type="match status" value="1"/>
</dbReference>
<dbReference type="InterPro" id="IPR011256">
    <property type="entry name" value="Reg_factor_effector_dom_sf"/>
</dbReference>
<dbReference type="PROSITE" id="PS01124">
    <property type="entry name" value="HTH_ARAC_FAMILY_2"/>
    <property type="match status" value="1"/>
</dbReference>
<evidence type="ECO:0000259" key="4">
    <source>
        <dbReference type="PROSITE" id="PS01124"/>
    </source>
</evidence>
<dbReference type="PROSITE" id="PS00041">
    <property type="entry name" value="HTH_ARAC_FAMILY_1"/>
    <property type="match status" value="1"/>
</dbReference>
<dbReference type="Proteomes" id="UP001180081">
    <property type="component" value="Unassembled WGS sequence"/>
</dbReference>